<evidence type="ECO:0000259" key="5">
    <source>
        <dbReference type="PROSITE" id="PS01124"/>
    </source>
</evidence>
<dbReference type="Proteomes" id="UP001139505">
    <property type="component" value="Unassembled WGS sequence"/>
</dbReference>
<evidence type="ECO:0000256" key="1">
    <source>
        <dbReference type="ARBA" id="ARBA00023015"/>
    </source>
</evidence>
<dbReference type="PROSITE" id="PS01124">
    <property type="entry name" value="HTH_ARAC_FAMILY_2"/>
    <property type="match status" value="1"/>
</dbReference>
<feature type="compositionally biased region" description="Basic and acidic residues" evidence="4">
    <location>
        <begin position="326"/>
        <end position="340"/>
    </location>
</feature>
<dbReference type="PANTHER" id="PTHR46796">
    <property type="entry name" value="HTH-TYPE TRANSCRIPTIONAL ACTIVATOR RHAS-RELATED"/>
    <property type="match status" value="1"/>
</dbReference>
<name>A0AA37US79_9MYCO</name>
<evidence type="ECO:0000313" key="7">
    <source>
        <dbReference type="EMBL" id="GKU70541.1"/>
    </source>
</evidence>
<proteinExistence type="predicted"/>
<dbReference type="GO" id="GO:0003700">
    <property type="term" value="F:DNA-binding transcription factor activity"/>
    <property type="evidence" value="ECO:0007669"/>
    <property type="project" value="InterPro"/>
</dbReference>
<evidence type="ECO:0000256" key="2">
    <source>
        <dbReference type="ARBA" id="ARBA00023125"/>
    </source>
</evidence>
<protein>
    <submittedName>
        <fullName evidence="7">Transcriptional regulator</fullName>
    </submittedName>
</protein>
<evidence type="ECO:0000256" key="4">
    <source>
        <dbReference type="SAM" id="MobiDB-lite"/>
    </source>
</evidence>
<dbReference type="AlphaFoldDB" id="A0AA37US79"/>
<dbReference type="InterPro" id="IPR050204">
    <property type="entry name" value="AraC_XylS_family_regulators"/>
</dbReference>
<dbReference type="GO" id="GO:0043565">
    <property type="term" value="F:sequence-specific DNA binding"/>
    <property type="evidence" value="ECO:0007669"/>
    <property type="project" value="InterPro"/>
</dbReference>
<dbReference type="EMBL" id="BQYH01000005">
    <property type="protein sequence ID" value="GKU70541.1"/>
    <property type="molecule type" value="Genomic_DNA"/>
</dbReference>
<dbReference type="PRINTS" id="PR00032">
    <property type="entry name" value="HTHARAC"/>
</dbReference>
<reference evidence="8" key="2">
    <citation type="submission" date="2018-04" db="EMBL/GenBank/DDBJ databases">
        <title>Draft genome sequence of Mycobacterium montefiorense isolated from Japanese black salamander.</title>
        <authorList>
            <person name="Fukano H."/>
            <person name="Yoshida M."/>
            <person name="Shimizu A."/>
            <person name="Iwao H."/>
            <person name="Kurata O."/>
            <person name="Katayama Y."/>
            <person name="Omatsu T."/>
            <person name="Mizutani T."/>
            <person name="Wada S."/>
            <person name="Hoshino Y."/>
        </authorList>
    </citation>
    <scope>NUCLEOTIDE SEQUENCE [LARGE SCALE GENOMIC DNA]</scope>
    <source>
        <strain evidence="8">BS</strain>
    </source>
</reference>
<evidence type="ECO:0000313" key="9">
    <source>
        <dbReference type="Proteomes" id="UP001139505"/>
    </source>
</evidence>
<organism evidence="7 9">
    <name type="scientific">Mycobacterium montefiorense</name>
    <dbReference type="NCBI Taxonomy" id="154654"/>
    <lineage>
        <taxon>Bacteria</taxon>
        <taxon>Bacillati</taxon>
        <taxon>Actinomycetota</taxon>
        <taxon>Actinomycetes</taxon>
        <taxon>Mycobacteriales</taxon>
        <taxon>Mycobacteriaceae</taxon>
        <taxon>Mycobacterium</taxon>
        <taxon>Mycobacterium simiae complex</taxon>
    </lineage>
</organism>
<dbReference type="EMBL" id="BFCH01000018">
    <property type="protein sequence ID" value="GBG38292.1"/>
    <property type="molecule type" value="Genomic_DNA"/>
</dbReference>
<dbReference type="SMART" id="SM00342">
    <property type="entry name" value="HTH_ARAC"/>
    <property type="match status" value="1"/>
</dbReference>
<dbReference type="Proteomes" id="UP000245060">
    <property type="component" value="Unassembled WGS sequence"/>
</dbReference>
<dbReference type="Gene3D" id="1.10.10.60">
    <property type="entry name" value="Homeodomain-like"/>
    <property type="match status" value="1"/>
</dbReference>
<dbReference type="Pfam" id="PF14525">
    <property type="entry name" value="AraC_binding_2"/>
    <property type="match status" value="1"/>
</dbReference>
<evidence type="ECO:0000313" key="6">
    <source>
        <dbReference type="EMBL" id="GBG38292.1"/>
    </source>
</evidence>
<reference evidence="6" key="1">
    <citation type="journal article" date="2018" name="Genome Announc.">
        <title>Draft Genome Sequence of Mycobacterium montefiorense Isolated from Japanese Black Salamander (Hynobius nigrescens).</title>
        <authorList>
            <person name="Fukano H."/>
            <person name="Yoshida M."/>
            <person name="Shimizu A."/>
            <person name="Iwao H."/>
            <person name="Katayama Y."/>
            <person name="Omatsu T."/>
            <person name="Mizutani T."/>
            <person name="Kurata O."/>
            <person name="Wada S."/>
            <person name="Hoshino Y."/>
        </authorList>
    </citation>
    <scope>NUCLEOTIDE SEQUENCE</scope>
    <source>
        <strain evidence="6">BS</strain>
    </source>
</reference>
<keyword evidence="3" id="KW-0804">Transcription</keyword>
<dbReference type="RefSeq" id="WP_235616754.1">
    <property type="nucleotide sequence ID" value="NZ_BFCH01000018.1"/>
</dbReference>
<gene>
    <name evidence="6" type="ORF">MmonteBS_26640</name>
    <name evidence="7" type="ORF">NJB18185_03180</name>
</gene>
<dbReference type="Pfam" id="PF12833">
    <property type="entry name" value="HTH_18"/>
    <property type="match status" value="1"/>
</dbReference>
<evidence type="ECO:0000313" key="8">
    <source>
        <dbReference type="Proteomes" id="UP000245060"/>
    </source>
</evidence>
<evidence type="ECO:0000256" key="3">
    <source>
        <dbReference type="ARBA" id="ARBA00023163"/>
    </source>
</evidence>
<sequence>MSTGYAGSLGAHEGLAMLCTNGRTGAKRFDAFCQAVSANYLPVAMSMDDVKAFNGVLRPATLGAVQLGRVLVANDVTVRRTEKLIDRGAPDYVKVGVQLAGSCLVSQGDREAVLKSGDYVVYDTARPYELITRGPFHMQTVQFRRNLLRLPGPQLSQLTAQPINGHAGLGQMVSSFVVELGKSSTGEFGSSTAYLADAVVDMFAASFVEQLTDSTEWSICADRKSLLLRVRAFIEGNLDESGLNISTIAAAHNISVRYLQKLFEQEGQTVSGWIRDRRIDHCRKDLTNPALADLSVHSIAANWGLDNASHFSRLFRAKFGEAPRDYRKRMSENPKAEDRGVSTLLPEAITQ</sequence>
<accession>A0AA37US79</accession>
<dbReference type="InterPro" id="IPR009057">
    <property type="entry name" value="Homeodomain-like_sf"/>
</dbReference>
<keyword evidence="1" id="KW-0805">Transcription regulation</keyword>
<dbReference type="PANTHER" id="PTHR46796:SF6">
    <property type="entry name" value="ARAC SUBFAMILY"/>
    <property type="match status" value="1"/>
</dbReference>
<dbReference type="SUPFAM" id="SSF46689">
    <property type="entry name" value="Homeodomain-like"/>
    <property type="match status" value="1"/>
</dbReference>
<reference evidence="7" key="4">
    <citation type="submission" date="2022-04" db="EMBL/GenBank/DDBJ databases">
        <authorList>
            <person name="Komine T."/>
            <person name="Fukano H."/>
            <person name="Wada S."/>
        </authorList>
    </citation>
    <scope>NUCLEOTIDE SEQUENCE</scope>
    <source>
        <strain evidence="7">NJB18185</strain>
    </source>
</reference>
<dbReference type="InterPro" id="IPR020449">
    <property type="entry name" value="Tscrpt_reg_AraC-type_HTH"/>
</dbReference>
<keyword evidence="8" id="KW-1185">Reference proteome</keyword>
<dbReference type="InterPro" id="IPR035418">
    <property type="entry name" value="AraC-bd_2"/>
</dbReference>
<reference evidence="7" key="3">
    <citation type="journal article" date="2022" name="Microbiol. Resour. Announc.">
        <title>Draft Genome Sequences of Eight Mycobacterium montefiorense Strains Isolated from Salamanders in Captivity.</title>
        <authorList>
            <person name="Komine T."/>
            <person name="Ihara H."/>
            <person name="Fukano H."/>
            <person name="Hoshino Y."/>
            <person name="Kurata O."/>
            <person name="Wada S."/>
        </authorList>
    </citation>
    <scope>NUCLEOTIDE SEQUENCE</scope>
    <source>
        <strain evidence="7">NJB18185</strain>
    </source>
</reference>
<dbReference type="InterPro" id="IPR018060">
    <property type="entry name" value="HTH_AraC"/>
</dbReference>
<keyword evidence="2" id="KW-0238">DNA-binding</keyword>
<feature type="region of interest" description="Disordered" evidence="4">
    <location>
        <begin position="326"/>
        <end position="351"/>
    </location>
</feature>
<feature type="domain" description="HTH araC/xylS-type" evidence="5">
    <location>
        <begin position="228"/>
        <end position="329"/>
    </location>
</feature>
<comment type="caution">
    <text evidence="7">The sequence shown here is derived from an EMBL/GenBank/DDBJ whole genome shotgun (WGS) entry which is preliminary data.</text>
</comment>